<dbReference type="InterPro" id="IPR006626">
    <property type="entry name" value="PbH1"/>
</dbReference>
<protein>
    <submittedName>
        <fullName evidence="6">Glycoside hydrolase family 28 protein</fullName>
    </submittedName>
</protein>
<evidence type="ECO:0000259" key="5">
    <source>
        <dbReference type="Pfam" id="PF12708"/>
    </source>
</evidence>
<sequence length="517" mass="58552">MKTSILWINSRSVVIERIKAGKYKTKNKYQIYLNGAFLNESDKVVQSINQLTPNTFYSLEIKDGEKNEKIDFQTKQEYVTLDITEFGAKGDGIHDDTLCIQTAINCCPKNSRVYIPKGIYKITTLFLKSDLQIELEKDAILLADSDQSKYPILPGTIESYDEREDYNLGSWEGNPLPAYASIITGVNVSNVVISGEGTLDGGASFDNWWSYKREKGMPFRPRMLFLNHCNQIVVQGLTIKNSPSWTLHPYFSNDLKFIDLKIENPDHSPNTDGLDPESCKNVDIIGVYFSVGDDCIAVKSGKIYMGSKFKIPCENITIRNCYMEKGHGAVTIGSEMAGGVKNLLVKDCLFYDTDRGLRIKTRRGRGKDAILDQIIFEDIDMEEVKTPFVINSFYFCDPDGHTEYVRTKEVLPVDERTPVIKFLAFRNIKAYHCHFAALFLYGLPEKKIEKVELSNIEVTYAKHAQAGYPAMMEELNPVSKMGLYANNIKELILKDVVITGALQEPLQIINVDTYKKE</sequence>
<reference evidence="6 7" key="2">
    <citation type="submission" date="2020-02" db="EMBL/GenBank/DDBJ databases">
        <title>Candidatus Galacturonibacter soehngenii shows hetero-acetogenic catabolism of galacturonic acid but lacks a canonical carbon monoxide dehydrogenase/acetyl-CoA synthase complex.</title>
        <authorList>
            <person name="Diender M."/>
            <person name="Stouten G.R."/>
            <person name="Petersen J.F."/>
            <person name="Nielsen P.H."/>
            <person name="Dueholm M.S."/>
            <person name="Pronk J.T."/>
            <person name="Van Loosdrecht M.C.M."/>
        </authorList>
    </citation>
    <scope>NUCLEOTIDE SEQUENCE [LARGE SCALE GENOMIC DNA]</scope>
    <source>
        <strain evidence="6">GalUA</strain>
    </source>
</reference>
<dbReference type="SUPFAM" id="SSF51126">
    <property type="entry name" value="Pectin lyase-like"/>
    <property type="match status" value="1"/>
</dbReference>
<feature type="domain" description="Rhamnogalacturonase A/B/Epimerase-like pectate lyase" evidence="5">
    <location>
        <begin position="83"/>
        <end position="124"/>
    </location>
</feature>
<evidence type="ECO:0000256" key="2">
    <source>
        <dbReference type="ARBA" id="ARBA00022801"/>
    </source>
</evidence>
<evidence type="ECO:0000256" key="1">
    <source>
        <dbReference type="ARBA" id="ARBA00008834"/>
    </source>
</evidence>
<dbReference type="InterPro" id="IPR051801">
    <property type="entry name" value="GH28_Enzymes"/>
</dbReference>
<keyword evidence="3 4" id="KW-0326">Glycosidase</keyword>
<dbReference type="InterPro" id="IPR011050">
    <property type="entry name" value="Pectin_lyase_fold/virulence"/>
</dbReference>
<dbReference type="PANTHER" id="PTHR31339">
    <property type="entry name" value="PECTIN LYASE-RELATED"/>
    <property type="match status" value="1"/>
</dbReference>
<name>A0A7V7UDE7_9FIRM</name>
<dbReference type="PANTHER" id="PTHR31339:SF9">
    <property type="entry name" value="PLASMIN AND FIBRONECTIN-BINDING PROTEIN A"/>
    <property type="match status" value="1"/>
</dbReference>
<dbReference type="PROSITE" id="PS00502">
    <property type="entry name" value="POLYGALACTURONASE"/>
    <property type="match status" value="1"/>
</dbReference>
<dbReference type="AlphaFoldDB" id="A0A7V7UDE7"/>
<dbReference type="Proteomes" id="UP000461768">
    <property type="component" value="Unassembled WGS sequence"/>
</dbReference>
<evidence type="ECO:0000313" key="6">
    <source>
        <dbReference type="EMBL" id="KAB1440502.1"/>
    </source>
</evidence>
<dbReference type="OrthoDB" id="9795222at2"/>
<accession>A0A7V7UDE7</accession>
<comment type="caution">
    <text evidence="6">The sequence shown here is derived from an EMBL/GenBank/DDBJ whole genome shotgun (WGS) entry which is preliminary data.</text>
</comment>
<keyword evidence="2 4" id="KW-0378">Hydrolase</keyword>
<dbReference type="InterPro" id="IPR000743">
    <property type="entry name" value="Glyco_hydro_28"/>
</dbReference>
<keyword evidence="7" id="KW-1185">Reference proteome</keyword>
<gene>
    <name evidence="6" type="ORF">F7O84_01320</name>
</gene>
<dbReference type="InterPro" id="IPR012334">
    <property type="entry name" value="Pectin_lyas_fold"/>
</dbReference>
<dbReference type="EMBL" id="WAGX01000003">
    <property type="protein sequence ID" value="KAB1440502.1"/>
    <property type="molecule type" value="Genomic_DNA"/>
</dbReference>
<evidence type="ECO:0000256" key="3">
    <source>
        <dbReference type="ARBA" id="ARBA00023295"/>
    </source>
</evidence>
<dbReference type="GO" id="GO:0005975">
    <property type="term" value="P:carbohydrate metabolic process"/>
    <property type="evidence" value="ECO:0007669"/>
    <property type="project" value="InterPro"/>
</dbReference>
<dbReference type="Gene3D" id="2.160.20.10">
    <property type="entry name" value="Single-stranded right-handed beta-helix, Pectin lyase-like"/>
    <property type="match status" value="1"/>
</dbReference>
<dbReference type="Pfam" id="PF00295">
    <property type="entry name" value="Glyco_hydro_28"/>
    <property type="match status" value="1"/>
</dbReference>
<dbReference type="Pfam" id="PF12708">
    <property type="entry name" value="Pect-lyase_RHGA_epim"/>
    <property type="match status" value="1"/>
</dbReference>
<evidence type="ECO:0000313" key="7">
    <source>
        <dbReference type="Proteomes" id="UP000461768"/>
    </source>
</evidence>
<dbReference type="GO" id="GO:0004650">
    <property type="term" value="F:polygalacturonase activity"/>
    <property type="evidence" value="ECO:0007669"/>
    <property type="project" value="InterPro"/>
</dbReference>
<dbReference type="InterPro" id="IPR024535">
    <property type="entry name" value="RHGA/B-epi-like_pectate_lyase"/>
</dbReference>
<proteinExistence type="inferred from homology"/>
<dbReference type="RefSeq" id="WP_151141007.1">
    <property type="nucleotide sequence ID" value="NZ_WAGX01000003.1"/>
</dbReference>
<evidence type="ECO:0000256" key="4">
    <source>
        <dbReference type="RuleBase" id="RU361169"/>
    </source>
</evidence>
<comment type="similarity">
    <text evidence="1 4">Belongs to the glycosyl hydrolase 28 family.</text>
</comment>
<organism evidence="6 7">
    <name type="scientific">Candidatus Galacturonatibacter soehngenii</name>
    <dbReference type="NCBI Taxonomy" id="2307010"/>
    <lineage>
        <taxon>Bacteria</taxon>
        <taxon>Bacillati</taxon>
        <taxon>Bacillota</taxon>
        <taxon>Clostridia</taxon>
        <taxon>Lachnospirales</taxon>
        <taxon>Lachnospiraceae</taxon>
        <taxon>Candidatus Galacturonatibacter</taxon>
    </lineage>
</organism>
<reference evidence="6 7" key="1">
    <citation type="submission" date="2019-09" db="EMBL/GenBank/DDBJ databases">
        <authorList>
            <person name="Valk L.C."/>
        </authorList>
    </citation>
    <scope>NUCLEOTIDE SEQUENCE [LARGE SCALE GENOMIC DNA]</scope>
    <source>
        <strain evidence="6">GalUA</strain>
    </source>
</reference>
<dbReference type="SMART" id="SM00710">
    <property type="entry name" value="PbH1"/>
    <property type="match status" value="4"/>
</dbReference>